<dbReference type="CDD" id="cd23509">
    <property type="entry name" value="Gnk2-like"/>
    <property type="match status" value="2"/>
</dbReference>
<dbReference type="Gramene" id="KFK40535">
    <property type="protein sequence ID" value="KFK40535"/>
    <property type="gene ID" value="AALP_AA2G008400"/>
</dbReference>
<feature type="domain" description="Gnk2-homologous" evidence="6">
    <location>
        <begin position="148"/>
        <end position="261"/>
    </location>
</feature>
<dbReference type="Proteomes" id="UP000029120">
    <property type="component" value="Chromosome 2"/>
</dbReference>
<dbReference type="PROSITE" id="PS51473">
    <property type="entry name" value="GNK2"/>
    <property type="match status" value="2"/>
</dbReference>
<dbReference type="AlphaFoldDB" id="A0A087HEI3"/>
<keyword evidence="2" id="KW-0964">Secreted</keyword>
<dbReference type="OMA" id="FIITWNT"/>
<dbReference type="PANTHER" id="PTHR32411:SF53">
    <property type="entry name" value="CYSTEINE-RICH REPEAT SECRETORY PROTEIN 18-RELATED"/>
    <property type="match status" value="1"/>
</dbReference>
<reference evidence="8" key="1">
    <citation type="journal article" date="2015" name="Nat. Plants">
        <title>Genome expansion of Arabis alpina linked with retrotransposition and reduced symmetric DNA methylation.</title>
        <authorList>
            <person name="Willing E.M."/>
            <person name="Rawat V."/>
            <person name="Mandakova T."/>
            <person name="Maumus F."/>
            <person name="James G.V."/>
            <person name="Nordstroem K.J."/>
            <person name="Becker C."/>
            <person name="Warthmann N."/>
            <person name="Chica C."/>
            <person name="Szarzynska B."/>
            <person name="Zytnicki M."/>
            <person name="Albani M.C."/>
            <person name="Kiefer C."/>
            <person name="Bergonzi S."/>
            <person name="Castaings L."/>
            <person name="Mateos J.L."/>
            <person name="Berns M.C."/>
            <person name="Bujdoso N."/>
            <person name="Piofczyk T."/>
            <person name="de Lorenzo L."/>
            <person name="Barrero-Sicilia C."/>
            <person name="Mateos I."/>
            <person name="Piednoel M."/>
            <person name="Hagmann J."/>
            <person name="Chen-Min-Tao R."/>
            <person name="Iglesias-Fernandez R."/>
            <person name="Schuster S.C."/>
            <person name="Alonso-Blanco C."/>
            <person name="Roudier F."/>
            <person name="Carbonero P."/>
            <person name="Paz-Ares J."/>
            <person name="Davis S.J."/>
            <person name="Pecinka A."/>
            <person name="Quesneville H."/>
            <person name="Colot V."/>
            <person name="Lysak M.A."/>
            <person name="Weigel D."/>
            <person name="Coupland G."/>
            <person name="Schneeberger K."/>
        </authorList>
    </citation>
    <scope>NUCLEOTIDE SEQUENCE [LARGE SCALE GENOMIC DNA]</scope>
    <source>
        <strain evidence="8">cv. Pajares</strain>
    </source>
</reference>
<accession>A0A087HEI3</accession>
<dbReference type="Gene3D" id="3.30.430.20">
    <property type="entry name" value="Gnk2 domain, C-X8-C-X2-C motif"/>
    <property type="match status" value="2"/>
</dbReference>
<evidence type="ECO:0000256" key="4">
    <source>
        <dbReference type="ARBA" id="ARBA00022737"/>
    </source>
</evidence>
<feature type="domain" description="Gnk2-homologous" evidence="6">
    <location>
        <begin position="39"/>
        <end position="142"/>
    </location>
</feature>
<sequence>MYFLVFVSKRLILIHILAVVAIQLFLTRSVSCLNMTNAYLHHKCYVTQGKYEPGSEYEKHLTSITQTMRLTSDLSKGYEMNGFSWGGNFVSVMVQCRGDSYGPKCRSCFATALSGLRRKCPKYKGGLVWYEHCLLEFSGKDTSYQIDYDNNLCMNNPKNVSDQVSVNNSFGMKWMTLVSNLTSIAIKKENNDLAPLYAAGERSFGTYKLYGMVQCTFDIGEKGCRESIGYNMVHFQDCLYGKRGARVLGRNCNFRFEIYAFVSNSLKM</sequence>
<dbReference type="InterPro" id="IPR050581">
    <property type="entry name" value="CRR_secretory_protein"/>
</dbReference>
<comment type="similarity">
    <text evidence="5">Belongs to the cysteine-rich repeat secretory protein family.</text>
</comment>
<evidence type="ECO:0000256" key="5">
    <source>
        <dbReference type="ARBA" id="ARBA00038515"/>
    </source>
</evidence>
<name>A0A087HEI3_ARAAL</name>
<dbReference type="Pfam" id="PF01657">
    <property type="entry name" value="Stress-antifung"/>
    <property type="match status" value="2"/>
</dbReference>
<keyword evidence="3" id="KW-0732">Signal</keyword>
<dbReference type="PANTHER" id="PTHR32411">
    <property type="entry name" value="CYSTEINE-RICH REPEAT SECRETORY PROTEIN 38-RELATED"/>
    <property type="match status" value="1"/>
</dbReference>
<evidence type="ECO:0000256" key="3">
    <source>
        <dbReference type="ARBA" id="ARBA00022729"/>
    </source>
</evidence>
<dbReference type="EMBL" id="CM002870">
    <property type="protein sequence ID" value="KFK40535.1"/>
    <property type="molecule type" value="Genomic_DNA"/>
</dbReference>
<comment type="subcellular location">
    <subcellularLocation>
        <location evidence="1">Secreted</location>
    </subcellularLocation>
</comment>
<dbReference type="OrthoDB" id="1022245at2759"/>
<evidence type="ECO:0000256" key="1">
    <source>
        <dbReference type="ARBA" id="ARBA00004613"/>
    </source>
</evidence>
<organism evidence="7 8">
    <name type="scientific">Arabis alpina</name>
    <name type="common">Alpine rock-cress</name>
    <dbReference type="NCBI Taxonomy" id="50452"/>
    <lineage>
        <taxon>Eukaryota</taxon>
        <taxon>Viridiplantae</taxon>
        <taxon>Streptophyta</taxon>
        <taxon>Embryophyta</taxon>
        <taxon>Tracheophyta</taxon>
        <taxon>Spermatophyta</taxon>
        <taxon>Magnoliopsida</taxon>
        <taxon>eudicotyledons</taxon>
        <taxon>Gunneridae</taxon>
        <taxon>Pentapetalae</taxon>
        <taxon>rosids</taxon>
        <taxon>malvids</taxon>
        <taxon>Brassicales</taxon>
        <taxon>Brassicaceae</taxon>
        <taxon>Arabideae</taxon>
        <taxon>Arabis</taxon>
    </lineage>
</organism>
<dbReference type="eggNOG" id="ENOG502QPWH">
    <property type="taxonomic scope" value="Eukaryota"/>
</dbReference>
<evidence type="ECO:0000313" key="7">
    <source>
        <dbReference type="EMBL" id="KFK40535.1"/>
    </source>
</evidence>
<dbReference type="InterPro" id="IPR002902">
    <property type="entry name" value="GNK2"/>
</dbReference>
<keyword evidence="8" id="KW-1185">Reference proteome</keyword>
<protein>
    <recommendedName>
        <fullName evidence="6">Gnk2-homologous domain-containing protein</fullName>
    </recommendedName>
</protein>
<keyword evidence="4" id="KW-0677">Repeat</keyword>
<evidence type="ECO:0000256" key="2">
    <source>
        <dbReference type="ARBA" id="ARBA00022525"/>
    </source>
</evidence>
<dbReference type="GO" id="GO:0005576">
    <property type="term" value="C:extracellular region"/>
    <property type="evidence" value="ECO:0007669"/>
    <property type="project" value="UniProtKB-SubCell"/>
</dbReference>
<evidence type="ECO:0000259" key="6">
    <source>
        <dbReference type="PROSITE" id="PS51473"/>
    </source>
</evidence>
<evidence type="ECO:0000313" key="8">
    <source>
        <dbReference type="Proteomes" id="UP000029120"/>
    </source>
</evidence>
<proteinExistence type="inferred from homology"/>
<dbReference type="InterPro" id="IPR038408">
    <property type="entry name" value="GNK2_sf"/>
</dbReference>
<gene>
    <name evidence="7" type="ordered locus">AALP_Aa2g008400</name>
</gene>